<evidence type="ECO:0000256" key="2">
    <source>
        <dbReference type="RuleBase" id="RU366045"/>
    </source>
</evidence>
<feature type="signal peptide" evidence="3">
    <location>
        <begin position="1"/>
        <end position="20"/>
    </location>
</feature>
<dbReference type="Proteomes" id="UP000604046">
    <property type="component" value="Unassembled WGS sequence"/>
</dbReference>
<dbReference type="EMBL" id="CAJNDS010002449">
    <property type="protein sequence ID" value="CAE7480233.1"/>
    <property type="molecule type" value="Genomic_DNA"/>
</dbReference>
<keyword evidence="1 2" id="KW-0456">Lyase</keyword>
<keyword evidence="3" id="KW-0732">Signal</keyword>
<comment type="caution">
    <text evidence="4">The sequence shown here is derived from an EMBL/GenBank/DDBJ whole genome shotgun (WGS) entry which is preliminary data.</text>
</comment>
<evidence type="ECO:0000313" key="5">
    <source>
        <dbReference type="Proteomes" id="UP000604046"/>
    </source>
</evidence>
<dbReference type="SUPFAM" id="SSF51556">
    <property type="entry name" value="Metallo-dependent hydrolases"/>
    <property type="match status" value="1"/>
</dbReference>
<proteinExistence type="inferred from homology"/>
<comment type="similarity">
    <text evidence="2">Belongs to the metallo-dependent hydrolases superfamily.</text>
</comment>
<evidence type="ECO:0000256" key="1">
    <source>
        <dbReference type="ARBA" id="ARBA00023239"/>
    </source>
</evidence>
<gene>
    <name evidence="4" type="primary">orsB</name>
    <name evidence="4" type="ORF">SNAT2548_LOCUS26965</name>
</gene>
<name>A0A812SG85_9DINO</name>
<feature type="chain" id="PRO_5032401916" evidence="3">
    <location>
        <begin position="21"/>
        <end position="266"/>
    </location>
</feature>
<dbReference type="OrthoDB" id="432010at2759"/>
<keyword evidence="5" id="KW-1185">Reference proteome</keyword>
<dbReference type="PANTHER" id="PTHR21240:SF30">
    <property type="entry name" value="AMIDOHYDROLASE-RELATED DOMAIN-CONTAINING PROTEIN-RELATED"/>
    <property type="match status" value="1"/>
</dbReference>
<dbReference type="InterPro" id="IPR032466">
    <property type="entry name" value="Metal_Hydrolase"/>
</dbReference>
<dbReference type="GO" id="GO:0019748">
    <property type="term" value="P:secondary metabolic process"/>
    <property type="evidence" value="ECO:0007669"/>
    <property type="project" value="TreeGrafter"/>
</dbReference>
<accession>A0A812SG85</accession>
<dbReference type="AlphaFoldDB" id="A0A812SG85"/>
<dbReference type="Gene3D" id="3.20.20.140">
    <property type="entry name" value="Metal-dependent hydrolases"/>
    <property type="match status" value="1"/>
</dbReference>
<reference evidence="4" key="1">
    <citation type="submission" date="2021-02" db="EMBL/GenBank/DDBJ databases">
        <authorList>
            <person name="Dougan E. K."/>
            <person name="Rhodes N."/>
            <person name="Thang M."/>
            <person name="Chan C."/>
        </authorList>
    </citation>
    <scope>NUCLEOTIDE SEQUENCE</scope>
</reference>
<evidence type="ECO:0000313" key="4">
    <source>
        <dbReference type="EMBL" id="CAE7480233.1"/>
    </source>
</evidence>
<dbReference type="GO" id="GO:0016831">
    <property type="term" value="F:carboxy-lyase activity"/>
    <property type="evidence" value="ECO:0007669"/>
    <property type="project" value="UniProtKB-KW"/>
</dbReference>
<keyword evidence="2" id="KW-0210">Decarboxylase</keyword>
<dbReference type="InterPro" id="IPR032465">
    <property type="entry name" value="ACMSD"/>
</dbReference>
<sequence length="266" mass="29744">MAVAFHVGALVMLQAMLTISTFAPEREDLNLLSVKTVQVSHAANGAAGSSICKIALEEHVGFKRVWKYSNGEPPVEWWQNLEDLEDLADRRIAETRVKVAQNYGVDFMILSITGSTQDMKDVSDGTSVKKFKQWNRKFFKQISAANDASGKPHLGGFCILPLWDPQASISQFADCLKLGSLGALINGYDTSNTGGDFNYYITKEYDPFWAFVEKSGKPIYLHPREAESKGFFTQFPEMRVSPWGFHVETAEHVLRFILASSTSFQI</sequence>
<protein>
    <submittedName>
        <fullName evidence="4">OrsB protein</fullName>
    </submittedName>
</protein>
<dbReference type="PANTHER" id="PTHR21240">
    <property type="entry name" value="2-AMINO-3-CARBOXYLMUCONATE-6-SEMIALDEHYDE DECARBOXYLASE"/>
    <property type="match status" value="1"/>
</dbReference>
<dbReference type="GO" id="GO:0005829">
    <property type="term" value="C:cytosol"/>
    <property type="evidence" value="ECO:0007669"/>
    <property type="project" value="TreeGrafter"/>
</dbReference>
<evidence type="ECO:0000256" key="3">
    <source>
        <dbReference type="SAM" id="SignalP"/>
    </source>
</evidence>
<organism evidence="4 5">
    <name type="scientific">Symbiodinium natans</name>
    <dbReference type="NCBI Taxonomy" id="878477"/>
    <lineage>
        <taxon>Eukaryota</taxon>
        <taxon>Sar</taxon>
        <taxon>Alveolata</taxon>
        <taxon>Dinophyceae</taxon>
        <taxon>Suessiales</taxon>
        <taxon>Symbiodiniaceae</taxon>
        <taxon>Symbiodinium</taxon>
    </lineage>
</organism>